<evidence type="ECO:0000256" key="3">
    <source>
        <dbReference type="ARBA" id="ARBA00022692"/>
    </source>
</evidence>
<feature type="transmembrane region" description="Helical" evidence="7">
    <location>
        <begin position="391"/>
        <end position="418"/>
    </location>
</feature>
<feature type="transmembrane region" description="Helical" evidence="7">
    <location>
        <begin position="196"/>
        <end position="215"/>
    </location>
</feature>
<protein>
    <recommendedName>
        <fullName evidence="8">Major facilitator superfamily (MFS) profile domain-containing protein</fullName>
    </recommendedName>
</protein>
<dbReference type="InterPro" id="IPR044772">
    <property type="entry name" value="NO3_transporter"/>
</dbReference>
<dbReference type="Proteomes" id="UP001212841">
    <property type="component" value="Unassembled WGS sequence"/>
</dbReference>
<evidence type="ECO:0000259" key="8">
    <source>
        <dbReference type="PROSITE" id="PS50850"/>
    </source>
</evidence>
<feature type="transmembrane region" description="Helical" evidence="7">
    <location>
        <begin position="31"/>
        <end position="50"/>
    </location>
</feature>
<keyword evidence="3 7" id="KW-0812">Transmembrane</keyword>
<proteinExistence type="inferred from homology"/>
<gene>
    <name evidence="9" type="ORF">HK097_001704</name>
</gene>
<dbReference type="EMBL" id="JADGJD010001345">
    <property type="protein sequence ID" value="KAJ3043623.1"/>
    <property type="molecule type" value="Genomic_DNA"/>
</dbReference>
<dbReference type="InterPro" id="IPR036259">
    <property type="entry name" value="MFS_trans_sf"/>
</dbReference>
<evidence type="ECO:0000256" key="5">
    <source>
        <dbReference type="ARBA" id="ARBA00023063"/>
    </source>
</evidence>
<dbReference type="PANTHER" id="PTHR23515">
    <property type="entry name" value="HIGH-AFFINITY NITRATE TRANSPORTER 2.3"/>
    <property type="match status" value="1"/>
</dbReference>
<dbReference type="InterPro" id="IPR011701">
    <property type="entry name" value="MFS"/>
</dbReference>
<organism evidence="9 10">
    <name type="scientific">Rhizophlyctis rosea</name>
    <dbReference type="NCBI Taxonomy" id="64517"/>
    <lineage>
        <taxon>Eukaryota</taxon>
        <taxon>Fungi</taxon>
        <taxon>Fungi incertae sedis</taxon>
        <taxon>Chytridiomycota</taxon>
        <taxon>Chytridiomycota incertae sedis</taxon>
        <taxon>Chytridiomycetes</taxon>
        <taxon>Rhizophlyctidales</taxon>
        <taxon>Rhizophlyctidaceae</taxon>
        <taxon>Rhizophlyctis</taxon>
    </lineage>
</organism>
<feature type="transmembrane region" description="Helical" evidence="7">
    <location>
        <begin position="100"/>
        <end position="119"/>
    </location>
</feature>
<evidence type="ECO:0000313" key="9">
    <source>
        <dbReference type="EMBL" id="KAJ3043623.1"/>
    </source>
</evidence>
<sequence length="461" mass="48382">MFMGKLKPLPTDPVTGKANLLRPIARFSPHLLAFYLAWLGHFSAFCSWFALSPLLTSTIAPDLHISLGDVASSDIANVASTIVFRLVVGAVTDKVGPKKAMAVVLVLGAIPLAFTALVTNAGGLIAVRLFVGLLGASFVPCQAWTTTFFTKSIVGTANAVAGGLGNSGAGVTYLLTPLIFDAFVRNGLTISKAWRITLLFPAAFCWVIAGCCLLLGPVKPEAGLPVAEIQTGSTVESGEIAPIEEVAAHTGNKKKVENIDSQHTLTTSPTTTFTTQQTTPLHTRILKTLTPTLLLLIFQYSCSFGIELSVNSTLSSYLQRTFPSQMSQTTASMLASTLGLLNIISRATGGVLSDFCMTKLGIRGRLYVQFSLLLLTSIAVLAFSFAPTLPITMTLLVVFAFCTESASGSLFGILPYAIKEGNMGLASGMVGAGGTIGGAVFNAVFKALIGDPRMGFRIVGG</sequence>
<dbReference type="GO" id="GO:0016020">
    <property type="term" value="C:membrane"/>
    <property type="evidence" value="ECO:0007669"/>
    <property type="project" value="UniProtKB-SubCell"/>
</dbReference>
<dbReference type="GO" id="GO:0015112">
    <property type="term" value="F:nitrate transmembrane transporter activity"/>
    <property type="evidence" value="ECO:0007669"/>
    <property type="project" value="InterPro"/>
</dbReference>
<feature type="transmembrane region" description="Helical" evidence="7">
    <location>
        <begin position="425"/>
        <end position="445"/>
    </location>
</feature>
<comment type="subcellular location">
    <subcellularLocation>
        <location evidence="1">Membrane</location>
        <topology evidence="1">Multi-pass membrane protein</topology>
    </subcellularLocation>
</comment>
<feature type="domain" description="Major facilitator superfamily (MFS) profile" evidence="8">
    <location>
        <begin position="33"/>
        <end position="461"/>
    </location>
</feature>
<feature type="non-terminal residue" evidence="9">
    <location>
        <position position="1"/>
    </location>
</feature>
<accession>A0AAD5S556</accession>
<reference evidence="9" key="1">
    <citation type="submission" date="2020-05" db="EMBL/GenBank/DDBJ databases">
        <title>Phylogenomic resolution of chytrid fungi.</title>
        <authorList>
            <person name="Stajich J.E."/>
            <person name="Amses K."/>
            <person name="Simmons R."/>
            <person name="Seto K."/>
            <person name="Myers J."/>
            <person name="Bonds A."/>
            <person name="Quandt C.A."/>
            <person name="Barry K."/>
            <person name="Liu P."/>
            <person name="Grigoriev I."/>
            <person name="Longcore J.E."/>
            <person name="James T.Y."/>
        </authorList>
    </citation>
    <scope>NUCLEOTIDE SEQUENCE</scope>
    <source>
        <strain evidence="9">JEL0318</strain>
    </source>
</reference>
<dbReference type="PROSITE" id="PS50850">
    <property type="entry name" value="MFS"/>
    <property type="match status" value="1"/>
</dbReference>
<keyword evidence="6 7" id="KW-0472">Membrane</keyword>
<evidence type="ECO:0000256" key="6">
    <source>
        <dbReference type="ARBA" id="ARBA00023136"/>
    </source>
</evidence>
<dbReference type="AlphaFoldDB" id="A0AAD5S556"/>
<feature type="transmembrane region" description="Helical" evidence="7">
    <location>
        <begin position="125"/>
        <end position="145"/>
    </location>
</feature>
<feature type="transmembrane region" description="Helical" evidence="7">
    <location>
        <begin position="326"/>
        <end position="345"/>
    </location>
</feature>
<dbReference type="Gene3D" id="1.20.1250.20">
    <property type="entry name" value="MFS general substrate transporter like domains"/>
    <property type="match status" value="2"/>
</dbReference>
<feature type="transmembrane region" description="Helical" evidence="7">
    <location>
        <begin position="285"/>
        <end position="306"/>
    </location>
</feature>
<feature type="transmembrane region" description="Helical" evidence="7">
    <location>
        <begin position="157"/>
        <end position="176"/>
    </location>
</feature>
<keyword evidence="4 7" id="KW-1133">Transmembrane helix</keyword>
<comment type="caution">
    <text evidence="9">The sequence shown here is derived from an EMBL/GenBank/DDBJ whole genome shotgun (WGS) entry which is preliminary data.</text>
</comment>
<dbReference type="InterPro" id="IPR020846">
    <property type="entry name" value="MFS_dom"/>
</dbReference>
<dbReference type="SUPFAM" id="SSF103473">
    <property type="entry name" value="MFS general substrate transporter"/>
    <property type="match status" value="1"/>
</dbReference>
<evidence type="ECO:0000256" key="2">
    <source>
        <dbReference type="ARBA" id="ARBA00008432"/>
    </source>
</evidence>
<evidence type="ECO:0000313" key="10">
    <source>
        <dbReference type="Proteomes" id="UP001212841"/>
    </source>
</evidence>
<feature type="transmembrane region" description="Helical" evidence="7">
    <location>
        <begin position="366"/>
        <end position="385"/>
    </location>
</feature>
<comment type="similarity">
    <text evidence="2">Belongs to the major facilitator superfamily. Nitrate/nitrite porter (TC 2.A.1.8) family.</text>
</comment>
<name>A0AAD5S556_9FUNG</name>
<evidence type="ECO:0000256" key="4">
    <source>
        <dbReference type="ARBA" id="ARBA00022989"/>
    </source>
</evidence>
<evidence type="ECO:0000256" key="7">
    <source>
        <dbReference type="SAM" id="Phobius"/>
    </source>
</evidence>
<keyword evidence="10" id="KW-1185">Reference proteome</keyword>
<evidence type="ECO:0000256" key="1">
    <source>
        <dbReference type="ARBA" id="ARBA00004141"/>
    </source>
</evidence>
<dbReference type="GO" id="GO:0042128">
    <property type="term" value="P:nitrate assimilation"/>
    <property type="evidence" value="ECO:0007669"/>
    <property type="project" value="UniProtKB-KW"/>
</dbReference>
<dbReference type="Pfam" id="PF07690">
    <property type="entry name" value="MFS_1"/>
    <property type="match status" value="1"/>
</dbReference>
<keyword evidence="5" id="KW-0534">Nitrate assimilation</keyword>